<gene>
    <name evidence="7" type="primary">HPM2</name>
    <name evidence="7" type="ORF">OEA41_002634</name>
</gene>
<evidence type="ECO:0000256" key="3">
    <source>
        <dbReference type="ARBA" id="ARBA00047960"/>
    </source>
</evidence>
<dbReference type="SFLD" id="SFLDG00358">
    <property type="entry name" value="Main_(cytGST)"/>
    <property type="match status" value="1"/>
</dbReference>
<dbReference type="Gene3D" id="1.20.1050.10">
    <property type="match status" value="1"/>
</dbReference>
<dbReference type="GO" id="GO:0043295">
    <property type="term" value="F:glutathione binding"/>
    <property type="evidence" value="ECO:0007669"/>
    <property type="project" value="TreeGrafter"/>
</dbReference>
<dbReference type="PROSITE" id="PS50405">
    <property type="entry name" value="GST_CTER"/>
    <property type="match status" value="1"/>
</dbReference>
<evidence type="ECO:0000259" key="6">
    <source>
        <dbReference type="PROSITE" id="PS50405"/>
    </source>
</evidence>
<dbReference type="FunFam" id="3.40.30.10:FF:000039">
    <property type="entry name" value="Glutathione S-transferase domain"/>
    <property type="match status" value="1"/>
</dbReference>
<keyword evidence="2" id="KW-0808">Transferase</keyword>
<proteinExistence type="inferred from homology"/>
<evidence type="ECO:0000313" key="8">
    <source>
        <dbReference type="Proteomes" id="UP001276659"/>
    </source>
</evidence>
<comment type="similarity">
    <text evidence="4">Belongs to the GST superfamily.</text>
</comment>
<dbReference type="InterPro" id="IPR036249">
    <property type="entry name" value="Thioredoxin-like_sf"/>
</dbReference>
<dbReference type="SUPFAM" id="SSF52833">
    <property type="entry name" value="Thioredoxin-like"/>
    <property type="match status" value="1"/>
</dbReference>
<dbReference type="InterPro" id="IPR036282">
    <property type="entry name" value="Glutathione-S-Trfase_C_sf"/>
</dbReference>
<dbReference type="InterPro" id="IPR004045">
    <property type="entry name" value="Glutathione_S-Trfase_N"/>
</dbReference>
<dbReference type="InterPro" id="IPR004046">
    <property type="entry name" value="GST_C"/>
</dbReference>
<dbReference type="InterPro" id="IPR040079">
    <property type="entry name" value="Glutathione_S-Trfase"/>
</dbReference>
<dbReference type="Pfam" id="PF02798">
    <property type="entry name" value="GST_N"/>
    <property type="match status" value="1"/>
</dbReference>
<dbReference type="GO" id="GO:0006749">
    <property type="term" value="P:glutathione metabolic process"/>
    <property type="evidence" value="ECO:0007669"/>
    <property type="project" value="TreeGrafter"/>
</dbReference>
<dbReference type="Pfam" id="PF00043">
    <property type="entry name" value="GST_C"/>
    <property type="match status" value="1"/>
</dbReference>
<evidence type="ECO:0000256" key="4">
    <source>
        <dbReference type="RuleBase" id="RU003494"/>
    </source>
</evidence>
<comment type="catalytic activity">
    <reaction evidence="3">
        <text>RX + glutathione = an S-substituted glutathione + a halide anion + H(+)</text>
        <dbReference type="Rhea" id="RHEA:16437"/>
        <dbReference type="ChEBI" id="CHEBI:15378"/>
        <dbReference type="ChEBI" id="CHEBI:16042"/>
        <dbReference type="ChEBI" id="CHEBI:17792"/>
        <dbReference type="ChEBI" id="CHEBI:57925"/>
        <dbReference type="ChEBI" id="CHEBI:90779"/>
        <dbReference type="EC" id="2.5.1.18"/>
    </reaction>
</comment>
<dbReference type="InterPro" id="IPR010987">
    <property type="entry name" value="Glutathione-S-Trfase_C-like"/>
</dbReference>
<accession>A0AAD9Z4P4</accession>
<feature type="domain" description="GST N-terminal" evidence="5">
    <location>
        <begin position="1"/>
        <end position="80"/>
    </location>
</feature>
<keyword evidence="8" id="KW-1185">Reference proteome</keyword>
<feature type="domain" description="GST C-terminal" evidence="6">
    <location>
        <begin position="97"/>
        <end position="224"/>
    </location>
</feature>
<protein>
    <recommendedName>
        <fullName evidence="1">glutathione transferase</fullName>
        <ecNumber evidence="1">2.5.1.18</ecNumber>
    </recommendedName>
</protein>
<dbReference type="SFLD" id="SFLDS00019">
    <property type="entry name" value="Glutathione_Transferase_(cytos"/>
    <property type="match status" value="1"/>
</dbReference>
<dbReference type="PROSITE" id="PS50404">
    <property type="entry name" value="GST_NTER"/>
    <property type="match status" value="1"/>
</dbReference>
<dbReference type="PANTHER" id="PTHR43900">
    <property type="entry name" value="GLUTATHIONE S-TRANSFERASE RHO"/>
    <property type="match status" value="1"/>
</dbReference>
<dbReference type="GO" id="GO:0004364">
    <property type="term" value="F:glutathione transferase activity"/>
    <property type="evidence" value="ECO:0007669"/>
    <property type="project" value="UniProtKB-EC"/>
</dbReference>
<dbReference type="AlphaFoldDB" id="A0AAD9Z4P4"/>
<evidence type="ECO:0000259" key="5">
    <source>
        <dbReference type="PROSITE" id="PS50404"/>
    </source>
</evidence>
<organism evidence="7 8">
    <name type="scientific">Lepraria neglecta</name>
    <dbReference type="NCBI Taxonomy" id="209136"/>
    <lineage>
        <taxon>Eukaryota</taxon>
        <taxon>Fungi</taxon>
        <taxon>Dikarya</taxon>
        <taxon>Ascomycota</taxon>
        <taxon>Pezizomycotina</taxon>
        <taxon>Lecanoromycetes</taxon>
        <taxon>OSLEUM clade</taxon>
        <taxon>Lecanoromycetidae</taxon>
        <taxon>Lecanorales</taxon>
        <taxon>Lecanorineae</taxon>
        <taxon>Stereocaulaceae</taxon>
        <taxon>Lepraria</taxon>
    </lineage>
</organism>
<reference evidence="7" key="1">
    <citation type="submission" date="2022-11" db="EMBL/GenBank/DDBJ databases">
        <title>Chromosomal genome sequence assembly and mating type (MAT) locus characterization of the leprose asexual lichenized fungus Lepraria neglecta (Nyl.) Erichsen.</title>
        <authorList>
            <person name="Allen J.L."/>
            <person name="Pfeffer B."/>
        </authorList>
    </citation>
    <scope>NUCLEOTIDE SEQUENCE</scope>
    <source>
        <strain evidence="7">Allen 5258</strain>
    </source>
</reference>
<dbReference type="PANTHER" id="PTHR43900:SF3">
    <property type="entry name" value="GLUTATHIONE S-TRANSFERASE RHO"/>
    <property type="match status" value="1"/>
</dbReference>
<sequence>MVLKLYGSAMSFARVLVTILEKDLPYEHILIDIAKGDQKSEAYKKLQPFGKVPALEDDRFLIFESRAICKYLARQVFHSRISFGKYTAGTKLIPEGDNKAYGLFEQACSVEQSYFAAASETIGTELVIKKIKGLSPPDKARVAQAEADLDEVFAYYDKVLAKQKYLAGDELTLVDLFHLPNGSALKAFGYKGTFEKYPNVDKWFTGLQERETWVKAAALAGTAA</sequence>
<comment type="caution">
    <text evidence="7">The sequence shown here is derived from an EMBL/GenBank/DDBJ whole genome shotgun (WGS) entry which is preliminary data.</text>
</comment>
<evidence type="ECO:0000313" key="7">
    <source>
        <dbReference type="EMBL" id="KAK3170553.1"/>
    </source>
</evidence>
<dbReference type="EC" id="2.5.1.18" evidence="1"/>
<dbReference type="EMBL" id="JASNWA010000008">
    <property type="protein sequence ID" value="KAK3170553.1"/>
    <property type="molecule type" value="Genomic_DNA"/>
</dbReference>
<dbReference type="Proteomes" id="UP001276659">
    <property type="component" value="Unassembled WGS sequence"/>
</dbReference>
<name>A0AAD9Z4P4_9LECA</name>
<dbReference type="Gene3D" id="3.40.30.10">
    <property type="entry name" value="Glutaredoxin"/>
    <property type="match status" value="1"/>
</dbReference>
<dbReference type="SUPFAM" id="SSF47616">
    <property type="entry name" value="GST C-terminal domain-like"/>
    <property type="match status" value="1"/>
</dbReference>
<evidence type="ECO:0000256" key="2">
    <source>
        <dbReference type="ARBA" id="ARBA00022679"/>
    </source>
</evidence>
<evidence type="ECO:0000256" key="1">
    <source>
        <dbReference type="ARBA" id="ARBA00012452"/>
    </source>
</evidence>
<dbReference type="GO" id="GO:0005737">
    <property type="term" value="C:cytoplasm"/>
    <property type="evidence" value="ECO:0007669"/>
    <property type="project" value="TreeGrafter"/>
</dbReference>